<dbReference type="SMART" id="SM01207">
    <property type="entry name" value="G3P_acyltransf"/>
    <property type="match status" value="1"/>
</dbReference>
<gene>
    <name evidence="11" type="ORF">METZ01_LOCUS219254</name>
</gene>
<protein>
    <submittedName>
        <fullName evidence="11">Uncharacterized protein</fullName>
    </submittedName>
</protein>
<evidence type="ECO:0000256" key="9">
    <source>
        <dbReference type="ARBA" id="ARBA00023264"/>
    </source>
</evidence>
<feature type="transmembrane region" description="Helical" evidence="10">
    <location>
        <begin position="108"/>
        <end position="131"/>
    </location>
</feature>
<proteinExistence type="inferred from homology"/>
<keyword evidence="5 10" id="KW-1133">Transmembrane helix</keyword>
<dbReference type="GO" id="GO:0005886">
    <property type="term" value="C:plasma membrane"/>
    <property type="evidence" value="ECO:0007669"/>
    <property type="project" value="InterPro"/>
</dbReference>
<evidence type="ECO:0000256" key="7">
    <source>
        <dbReference type="ARBA" id="ARBA00023136"/>
    </source>
</evidence>
<keyword evidence="1" id="KW-1003">Cell membrane</keyword>
<evidence type="ECO:0000256" key="6">
    <source>
        <dbReference type="ARBA" id="ARBA00023098"/>
    </source>
</evidence>
<evidence type="ECO:0000256" key="2">
    <source>
        <dbReference type="ARBA" id="ARBA00022516"/>
    </source>
</evidence>
<evidence type="ECO:0000256" key="8">
    <source>
        <dbReference type="ARBA" id="ARBA00023209"/>
    </source>
</evidence>
<dbReference type="HAMAP" id="MF_01043">
    <property type="entry name" value="PlsY"/>
    <property type="match status" value="1"/>
</dbReference>
<dbReference type="AlphaFoldDB" id="A0A382FTU5"/>
<keyword evidence="4 10" id="KW-0812">Transmembrane</keyword>
<feature type="transmembrane region" description="Helical" evidence="10">
    <location>
        <begin position="165"/>
        <end position="182"/>
    </location>
</feature>
<feature type="transmembrane region" description="Helical" evidence="10">
    <location>
        <begin position="6"/>
        <end position="24"/>
    </location>
</feature>
<accession>A0A382FTU5</accession>
<evidence type="ECO:0000256" key="1">
    <source>
        <dbReference type="ARBA" id="ARBA00022475"/>
    </source>
</evidence>
<dbReference type="Pfam" id="PF02660">
    <property type="entry name" value="G3P_acyltransf"/>
    <property type="match status" value="1"/>
</dbReference>
<keyword evidence="7 10" id="KW-0472">Membrane</keyword>
<sequence length="220" mass="24117">MLTLLIIAISSYLIGGIPTGYLAVKYKRNISSLTFGTGNIGASNVTALAGFKYGMMVGAFDCLVKGALPIIICQLLGQPTYVQAITGIGCVIGHNWSPYMKARGGRGVATSIGILIAFQMWLSLIIFIILIGVIGKLLFKDTAFWVLTSFIALPFTTLAVHSEPLTYTCLFLLLILILKRITGNWENPRNNNQLHSTLFNRILFDRDIGSKKDWEIKTGL</sequence>
<dbReference type="PANTHER" id="PTHR30309:SF0">
    <property type="entry name" value="GLYCEROL-3-PHOSPHATE ACYLTRANSFERASE-RELATED"/>
    <property type="match status" value="1"/>
</dbReference>
<reference evidence="11" key="1">
    <citation type="submission" date="2018-05" db="EMBL/GenBank/DDBJ databases">
        <authorList>
            <person name="Lanie J.A."/>
            <person name="Ng W.-L."/>
            <person name="Kazmierczak K.M."/>
            <person name="Andrzejewski T.M."/>
            <person name="Davidsen T.M."/>
            <person name="Wayne K.J."/>
            <person name="Tettelin H."/>
            <person name="Glass J.I."/>
            <person name="Rusch D."/>
            <person name="Podicherti R."/>
            <person name="Tsui H.-C.T."/>
            <person name="Winkler M.E."/>
        </authorList>
    </citation>
    <scope>NUCLEOTIDE SEQUENCE</scope>
</reference>
<dbReference type="GO" id="GO:0043772">
    <property type="term" value="F:acyl-phosphate glycerol-3-phosphate acyltransferase activity"/>
    <property type="evidence" value="ECO:0007669"/>
    <property type="project" value="InterPro"/>
</dbReference>
<dbReference type="EMBL" id="UINC01051803">
    <property type="protein sequence ID" value="SVB66400.1"/>
    <property type="molecule type" value="Genomic_DNA"/>
</dbReference>
<dbReference type="InterPro" id="IPR003811">
    <property type="entry name" value="G3P_acylTferase_PlsY"/>
</dbReference>
<evidence type="ECO:0000313" key="11">
    <source>
        <dbReference type="EMBL" id="SVB66400.1"/>
    </source>
</evidence>
<dbReference type="GO" id="GO:0008654">
    <property type="term" value="P:phospholipid biosynthetic process"/>
    <property type="evidence" value="ECO:0007669"/>
    <property type="project" value="UniProtKB-KW"/>
</dbReference>
<organism evidence="11">
    <name type="scientific">marine metagenome</name>
    <dbReference type="NCBI Taxonomy" id="408172"/>
    <lineage>
        <taxon>unclassified sequences</taxon>
        <taxon>metagenomes</taxon>
        <taxon>ecological metagenomes</taxon>
    </lineage>
</organism>
<name>A0A382FTU5_9ZZZZ</name>
<keyword evidence="2" id="KW-0444">Lipid biosynthesis</keyword>
<dbReference type="PANTHER" id="PTHR30309">
    <property type="entry name" value="INNER MEMBRANE PROTEIN YGIH"/>
    <property type="match status" value="1"/>
</dbReference>
<keyword evidence="9" id="KW-1208">Phospholipid metabolism</keyword>
<evidence type="ECO:0000256" key="10">
    <source>
        <dbReference type="SAM" id="Phobius"/>
    </source>
</evidence>
<keyword evidence="6" id="KW-0443">Lipid metabolism</keyword>
<keyword evidence="8" id="KW-0594">Phospholipid biosynthesis</keyword>
<evidence type="ECO:0000256" key="5">
    <source>
        <dbReference type="ARBA" id="ARBA00022989"/>
    </source>
</evidence>
<keyword evidence="3" id="KW-0808">Transferase</keyword>
<evidence type="ECO:0000256" key="3">
    <source>
        <dbReference type="ARBA" id="ARBA00022679"/>
    </source>
</evidence>
<evidence type="ECO:0000256" key="4">
    <source>
        <dbReference type="ARBA" id="ARBA00022692"/>
    </source>
</evidence>